<dbReference type="GO" id="GO:0006799">
    <property type="term" value="P:polyphosphate biosynthetic process"/>
    <property type="evidence" value="ECO:0007669"/>
    <property type="project" value="UniProtKB-ARBA"/>
</dbReference>
<dbReference type="InterPro" id="IPR018966">
    <property type="entry name" value="VTC_domain"/>
</dbReference>
<protein>
    <submittedName>
        <fullName evidence="2">Polyphosphate polymerase domain-containing protein</fullName>
    </submittedName>
</protein>
<keyword evidence="3" id="KW-1185">Reference proteome</keyword>
<evidence type="ECO:0000313" key="2">
    <source>
        <dbReference type="EMBL" id="MBC8546073.1"/>
    </source>
</evidence>
<evidence type="ECO:0000313" key="3">
    <source>
        <dbReference type="Proteomes" id="UP000653127"/>
    </source>
</evidence>
<dbReference type="InterPro" id="IPR042267">
    <property type="entry name" value="VTC_sf"/>
</dbReference>
<dbReference type="AlphaFoldDB" id="A0A926DY65"/>
<dbReference type="Proteomes" id="UP000653127">
    <property type="component" value="Unassembled WGS sequence"/>
</dbReference>
<dbReference type="Gene3D" id="3.20.100.30">
    <property type="entry name" value="VTC, catalytic tunnel domain"/>
    <property type="match status" value="1"/>
</dbReference>
<sequence length="238" mass="27689">MAQIQSVFERYEKKYLLDWAQYQALYPLLCDKMQPDDYGKHTICNLYYDTDQFTLIRASIEKPIYKEKLRLRSYGIPQADSTVFLELKKKFRGVVYKRRVPLTLEEAGRYLAIGQRPFPNQILSEIDWFRSRYPVAAKAFIAYDRVALFGRENPSLRVTFDTGIRWRGDSLDLNKGDWGAPILDRGTTLMEVKLPGAMPLWMCRLFDSLALYPTSFSKYGVCYQNHLQKVMTGGMICA</sequence>
<reference evidence="2" key="1">
    <citation type="submission" date="2020-08" db="EMBL/GenBank/DDBJ databases">
        <title>Genome public.</title>
        <authorList>
            <person name="Liu C."/>
            <person name="Sun Q."/>
        </authorList>
    </citation>
    <scope>NUCLEOTIDE SEQUENCE</scope>
    <source>
        <strain evidence="2">NSJ-31</strain>
    </source>
</reference>
<proteinExistence type="predicted"/>
<accession>A0A926DY65</accession>
<gene>
    <name evidence="2" type="ORF">H8711_03870</name>
</gene>
<name>A0A926DY65_9FIRM</name>
<evidence type="ECO:0000259" key="1">
    <source>
        <dbReference type="Pfam" id="PF09359"/>
    </source>
</evidence>
<organism evidence="2 3">
    <name type="scientific">Ligaoa zhengdingensis</name>
    <dbReference type="NCBI Taxonomy" id="2763658"/>
    <lineage>
        <taxon>Bacteria</taxon>
        <taxon>Bacillati</taxon>
        <taxon>Bacillota</taxon>
        <taxon>Clostridia</taxon>
        <taxon>Eubacteriales</taxon>
        <taxon>Oscillospiraceae</taxon>
        <taxon>Ligaoa</taxon>
    </lineage>
</organism>
<dbReference type="Pfam" id="PF09359">
    <property type="entry name" value="VTC"/>
    <property type="match status" value="1"/>
</dbReference>
<dbReference type="RefSeq" id="WP_249282221.1">
    <property type="nucleotide sequence ID" value="NZ_JACRST010000003.1"/>
</dbReference>
<comment type="caution">
    <text evidence="2">The sequence shown here is derived from an EMBL/GenBank/DDBJ whole genome shotgun (WGS) entry which is preliminary data.</text>
</comment>
<dbReference type="EMBL" id="JACRST010000003">
    <property type="protein sequence ID" value="MBC8546073.1"/>
    <property type="molecule type" value="Genomic_DNA"/>
</dbReference>
<feature type="domain" description="VTC" evidence="1">
    <location>
        <begin position="9"/>
        <end position="224"/>
    </location>
</feature>
<dbReference type="CDD" id="cd07750">
    <property type="entry name" value="PolyPPase_VTC_like"/>
    <property type="match status" value="1"/>
</dbReference>